<evidence type="ECO:0000313" key="9">
    <source>
        <dbReference type="Proteomes" id="UP000287394"/>
    </source>
</evidence>
<dbReference type="OrthoDB" id="9793581at2"/>
<evidence type="ECO:0000256" key="5">
    <source>
        <dbReference type="ARBA" id="ARBA00022989"/>
    </source>
</evidence>
<dbReference type="GO" id="GO:0005886">
    <property type="term" value="C:plasma membrane"/>
    <property type="evidence" value="ECO:0007669"/>
    <property type="project" value="UniProtKB-SubCell"/>
</dbReference>
<dbReference type="EMBL" id="AP025739">
    <property type="protein sequence ID" value="BDI30115.1"/>
    <property type="molecule type" value="Genomic_DNA"/>
</dbReference>
<evidence type="ECO:0000256" key="6">
    <source>
        <dbReference type="ARBA" id="ARBA00023136"/>
    </source>
</evidence>
<protein>
    <submittedName>
        <fullName evidence="8">Biopolymer transporter ExbD</fullName>
    </submittedName>
</protein>
<comment type="subcellular location">
    <subcellularLocation>
        <location evidence="1">Cell membrane</location>
        <topology evidence="1">Single-pass membrane protein</topology>
    </subcellularLocation>
    <subcellularLocation>
        <location evidence="7">Cell membrane</location>
        <topology evidence="7">Single-pass type II membrane protein</topology>
    </subcellularLocation>
</comment>
<dbReference type="Proteomes" id="UP000287394">
    <property type="component" value="Chromosome"/>
</dbReference>
<keyword evidence="7" id="KW-0653">Protein transport</keyword>
<name>A0A402D215_9BACT</name>
<dbReference type="GO" id="GO:0022857">
    <property type="term" value="F:transmembrane transporter activity"/>
    <property type="evidence" value="ECO:0007669"/>
    <property type="project" value="InterPro"/>
</dbReference>
<evidence type="ECO:0000256" key="2">
    <source>
        <dbReference type="ARBA" id="ARBA00005811"/>
    </source>
</evidence>
<keyword evidence="6" id="KW-0472">Membrane</keyword>
<accession>A0A402D215</accession>
<organism evidence="8 9">
    <name type="scientific">Capsulimonas corticalis</name>
    <dbReference type="NCBI Taxonomy" id="2219043"/>
    <lineage>
        <taxon>Bacteria</taxon>
        <taxon>Bacillati</taxon>
        <taxon>Armatimonadota</taxon>
        <taxon>Armatimonadia</taxon>
        <taxon>Capsulimonadales</taxon>
        <taxon>Capsulimonadaceae</taxon>
        <taxon>Capsulimonas</taxon>
    </lineage>
</organism>
<keyword evidence="7" id="KW-0813">Transport</keyword>
<dbReference type="KEGG" id="ccot:CCAX7_21660"/>
<dbReference type="Pfam" id="PF02472">
    <property type="entry name" value="ExbD"/>
    <property type="match status" value="1"/>
</dbReference>
<dbReference type="PANTHER" id="PTHR30558">
    <property type="entry name" value="EXBD MEMBRANE COMPONENT OF PMF-DRIVEN MACROMOLECULE IMPORT SYSTEM"/>
    <property type="match status" value="1"/>
</dbReference>
<gene>
    <name evidence="8" type="ORF">CCAX7_21660</name>
</gene>
<keyword evidence="4 7" id="KW-0812">Transmembrane</keyword>
<evidence type="ECO:0000256" key="4">
    <source>
        <dbReference type="ARBA" id="ARBA00022692"/>
    </source>
</evidence>
<dbReference type="AlphaFoldDB" id="A0A402D215"/>
<comment type="similarity">
    <text evidence="2 7">Belongs to the ExbD/TolR family.</text>
</comment>
<evidence type="ECO:0000313" key="8">
    <source>
        <dbReference type="EMBL" id="BDI30115.1"/>
    </source>
</evidence>
<dbReference type="GO" id="GO:0015031">
    <property type="term" value="P:protein transport"/>
    <property type="evidence" value="ECO:0007669"/>
    <property type="project" value="UniProtKB-KW"/>
</dbReference>
<dbReference type="Gene3D" id="3.30.420.270">
    <property type="match status" value="1"/>
</dbReference>
<evidence type="ECO:0000256" key="1">
    <source>
        <dbReference type="ARBA" id="ARBA00004162"/>
    </source>
</evidence>
<dbReference type="RefSeq" id="WP_119323568.1">
    <property type="nucleotide sequence ID" value="NZ_AP025739.1"/>
</dbReference>
<sequence length="157" mass="16840">MKFPQPKLRKARIEIVPMIDTIFFLLVFFMFTTLSMVKMQGLGLNVPTDSAAAGAPGKTPARMTLSVAPDGRYYLNARPIAPADMPTALQQELARRPGAAVVVNVAPTQSTQTLISVMDIVNETMTRAGSSAPIVIATERVKTDAGDTGQDPGHVDR</sequence>
<proteinExistence type="inferred from homology"/>
<keyword evidence="3" id="KW-1003">Cell membrane</keyword>
<reference evidence="8 9" key="1">
    <citation type="journal article" date="2019" name="Int. J. Syst. Evol. Microbiol.">
        <title>Capsulimonas corticalis gen. nov., sp. nov., an aerobic capsulated bacterium, of a novel bacterial order, Capsulimonadales ord. nov., of the class Armatimonadia of the phylum Armatimonadetes.</title>
        <authorList>
            <person name="Li J."/>
            <person name="Kudo C."/>
            <person name="Tonouchi A."/>
        </authorList>
    </citation>
    <scope>NUCLEOTIDE SEQUENCE [LARGE SCALE GENOMIC DNA]</scope>
    <source>
        <strain evidence="8 9">AX-7</strain>
    </source>
</reference>
<keyword evidence="5" id="KW-1133">Transmembrane helix</keyword>
<dbReference type="InterPro" id="IPR003400">
    <property type="entry name" value="ExbD"/>
</dbReference>
<keyword evidence="9" id="KW-1185">Reference proteome</keyword>
<evidence type="ECO:0000256" key="3">
    <source>
        <dbReference type="ARBA" id="ARBA00022475"/>
    </source>
</evidence>
<evidence type="ECO:0000256" key="7">
    <source>
        <dbReference type="RuleBase" id="RU003879"/>
    </source>
</evidence>